<feature type="domain" description="CBM21" evidence="3">
    <location>
        <begin position="125"/>
        <end position="235"/>
    </location>
</feature>
<dbReference type="Gene3D" id="2.60.40.2440">
    <property type="entry name" value="Carbohydrate binding type-21 domain"/>
    <property type="match status" value="1"/>
</dbReference>
<comment type="caution">
    <text evidence="4">The sequence shown here is derived from an EMBL/GenBank/DDBJ whole genome shotgun (WGS) entry which is preliminary data.</text>
</comment>
<feature type="compositionally biased region" description="Polar residues" evidence="1">
    <location>
        <begin position="952"/>
        <end position="962"/>
    </location>
</feature>
<sequence>MEFAGRLRSSEACNYLAVPGLSGLDPDEDDCDLVVGFRPKSSPIPSRRSSFSDEDSDPEPPYCSSRRVSFADAKGLSLVQVKEFDTWDVPKLPGSDSIVVEGKDSVEYHLLPLTFSLPLPSEEVLAKVLSQKVELETIGLLPGTTILKGVVRVLNISYNKSVYIRTSLDRWATHFDLLAEYVPGSSDGVTDSFSFKLTLVPPFGDQGVRVDFCLRYETPVGTFWANNNNRNYVLSCQRGMKGGTEKPQRENANKKSCLKTVRVSPLWKTSHQSQIQLRKICQQMENKQNGSRRRQRQAARMARLRDYYTQRDEGANDPGKDETPPETKQVTHEETPADSAVGLQPFNVGQVKSECPQFVFEALEEARDQTSTKQVKSDLAVLARDKSAQDVSNNPLDSDGEAAPEELQNIGEFVTTNQDGDVSLPCASNSVTARSETLISQSDSFTFGTVVAPLYCQAFQRVSTENPVNTGDFSVPSEPTQTCGVVPVSTRSNMGKVQGDLTSALGSSDESWSIKLVSPTSEEKKTLNKIPKHLDIVENPIEMGKKSNQCLGQQCPVEDNVPFESVNSQTEAQEDILAYGAPQCQSSEQIFSLSSAKVEEALANDESKEDLKDFWIMIEHIDKGVDLLVNAVQEKICERAEVSKENESRKTAVVKDKLLQIFDELNTNMTDSKVCLNSLVYLCEPERTTLTSLAASSETQEDAKETKAEGNESSIGEVTQSIINDGRSDNECHADMSGRHNHKDVVEETGQCEMDSSFLKQDENFLLIDIVEEKNWEKMVEEEENCVLSNKEEREMLHLTTETNETEENVKETTEVKVHIAVVSESQACLGKDFRQVKAMKTDGTESTEVDKIEGQEVAEQQNETERQWVSMEKTRLKEEEEEMETDMKQDITIPVREAEELVVTDVDSDMTKQNNEDEPGSIKVGSDITQNKFVDDLSTLVSRAAKNCPNERQNVSIQTDTLRSDEEEEEVQSKKDDQSNTDTRHLTSRGGMCKSEEEPDSASAESDSDEELRLYVHCLRAPQVHTDKTREAGFTARKRPSISRGKVPSTSMPSISEALDEEQQHSSPMATYEDVKSAAEARANTQESRHQTEWRWKDLFSCDKVSKTLLYASLMVVFTVVAYHYDFLACFLLYLISVIWLCCQREREPVKNK</sequence>
<protein>
    <recommendedName>
        <fullName evidence="3">CBM21 domain-containing protein</fullName>
    </recommendedName>
</protein>
<evidence type="ECO:0000256" key="2">
    <source>
        <dbReference type="SAM" id="Phobius"/>
    </source>
</evidence>
<proteinExistence type="predicted"/>
<dbReference type="PANTHER" id="PTHR12307">
    <property type="entry name" value="PROTEIN PHOSPHATASE 1 REGULATORY SUBUNIT"/>
    <property type="match status" value="1"/>
</dbReference>
<name>A0A315VMV1_GAMAF</name>
<keyword evidence="2" id="KW-0472">Membrane</keyword>
<reference evidence="4 5" key="1">
    <citation type="journal article" date="2018" name="G3 (Bethesda)">
        <title>A High-Quality Reference Genome for the Invasive Mosquitofish Gambusia affinis Using a Chicago Library.</title>
        <authorList>
            <person name="Hoffberg S.L."/>
            <person name="Troendle N.J."/>
            <person name="Glenn T.C."/>
            <person name="Mahmud O."/>
            <person name="Louha S."/>
            <person name="Chalopin D."/>
            <person name="Bennetzen J.L."/>
            <person name="Mauricio R."/>
        </authorList>
    </citation>
    <scope>NUCLEOTIDE SEQUENCE [LARGE SCALE GENOMIC DNA]</scope>
    <source>
        <strain evidence="4">NE01/NJP1002.9</strain>
        <tissue evidence="4">Muscle</tissue>
    </source>
</reference>
<dbReference type="Pfam" id="PF03370">
    <property type="entry name" value="CBM_21"/>
    <property type="match status" value="1"/>
</dbReference>
<dbReference type="CDD" id="cd22255">
    <property type="entry name" value="PBD_PPP1R3A"/>
    <property type="match status" value="1"/>
</dbReference>
<evidence type="ECO:0000313" key="5">
    <source>
        <dbReference type="Proteomes" id="UP000250572"/>
    </source>
</evidence>
<feature type="compositionally biased region" description="Low complexity" evidence="1">
    <location>
        <begin position="38"/>
        <end position="49"/>
    </location>
</feature>
<keyword evidence="2" id="KW-1133">Transmembrane helix</keyword>
<dbReference type="InterPro" id="IPR038175">
    <property type="entry name" value="CBM21_dom_sf"/>
</dbReference>
<dbReference type="PANTHER" id="PTHR12307:SF2">
    <property type="entry name" value="PROTEIN PHOSPHATASE 1 REGULATORY SUBUNIT 3A"/>
    <property type="match status" value="1"/>
</dbReference>
<accession>A0A315VMV1</accession>
<dbReference type="GO" id="GO:2001069">
    <property type="term" value="F:glycogen binding"/>
    <property type="evidence" value="ECO:0007669"/>
    <property type="project" value="TreeGrafter"/>
</dbReference>
<feature type="compositionally biased region" description="Basic and acidic residues" evidence="1">
    <location>
        <begin position="307"/>
        <end position="335"/>
    </location>
</feature>
<feature type="region of interest" description="Disordered" evidence="1">
    <location>
        <begin position="693"/>
        <end position="714"/>
    </location>
</feature>
<feature type="compositionally biased region" description="Basic and acidic residues" evidence="1">
    <location>
        <begin position="701"/>
        <end position="710"/>
    </location>
</feature>
<feature type="region of interest" description="Disordered" evidence="1">
    <location>
        <begin position="1028"/>
        <end position="1053"/>
    </location>
</feature>
<dbReference type="EMBL" id="NHOQ01001423">
    <property type="protein sequence ID" value="PWA24511.1"/>
    <property type="molecule type" value="Genomic_DNA"/>
</dbReference>
<dbReference type="GO" id="GO:0008157">
    <property type="term" value="F:protein phosphatase 1 binding"/>
    <property type="evidence" value="ECO:0007669"/>
    <property type="project" value="TreeGrafter"/>
</dbReference>
<evidence type="ECO:0000259" key="3">
    <source>
        <dbReference type="PROSITE" id="PS51159"/>
    </source>
</evidence>
<feature type="transmembrane region" description="Helical" evidence="2">
    <location>
        <begin position="1111"/>
        <end position="1144"/>
    </location>
</feature>
<keyword evidence="2" id="KW-0812">Transmembrane</keyword>
<feature type="region of interest" description="Disordered" evidence="1">
    <location>
        <begin position="35"/>
        <end position="64"/>
    </location>
</feature>
<feature type="region of interest" description="Disordered" evidence="1">
    <location>
        <begin position="307"/>
        <end position="342"/>
    </location>
</feature>
<dbReference type="InterPro" id="IPR050782">
    <property type="entry name" value="PP1_regulatory_subunit_3"/>
</dbReference>
<dbReference type="STRING" id="33528.ENSGAFP00000006687"/>
<organism evidence="4 5">
    <name type="scientific">Gambusia affinis</name>
    <name type="common">Western mosquitofish</name>
    <name type="synonym">Heterandria affinis</name>
    <dbReference type="NCBI Taxonomy" id="33528"/>
    <lineage>
        <taxon>Eukaryota</taxon>
        <taxon>Metazoa</taxon>
        <taxon>Chordata</taxon>
        <taxon>Craniata</taxon>
        <taxon>Vertebrata</taxon>
        <taxon>Euteleostomi</taxon>
        <taxon>Actinopterygii</taxon>
        <taxon>Neopterygii</taxon>
        <taxon>Teleostei</taxon>
        <taxon>Neoteleostei</taxon>
        <taxon>Acanthomorphata</taxon>
        <taxon>Ovalentaria</taxon>
        <taxon>Atherinomorphae</taxon>
        <taxon>Cyprinodontiformes</taxon>
        <taxon>Poeciliidae</taxon>
        <taxon>Poeciliinae</taxon>
        <taxon>Gambusia</taxon>
    </lineage>
</organism>
<evidence type="ECO:0000256" key="1">
    <source>
        <dbReference type="SAM" id="MobiDB-lite"/>
    </source>
</evidence>
<dbReference type="Proteomes" id="UP000250572">
    <property type="component" value="Unassembled WGS sequence"/>
</dbReference>
<feature type="region of interest" description="Disordered" evidence="1">
    <location>
        <begin position="908"/>
        <end position="928"/>
    </location>
</feature>
<feature type="region of interest" description="Disordered" evidence="1">
    <location>
        <begin position="952"/>
        <end position="1010"/>
    </location>
</feature>
<dbReference type="InterPro" id="IPR005036">
    <property type="entry name" value="CBM21_dom"/>
</dbReference>
<dbReference type="GO" id="GO:0005979">
    <property type="term" value="P:regulation of glycogen biosynthetic process"/>
    <property type="evidence" value="ECO:0007669"/>
    <property type="project" value="TreeGrafter"/>
</dbReference>
<dbReference type="GO" id="GO:0000164">
    <property type="term" value="C:protein phosphatase type 1 complex"/>
    <property type="evidence" value="ECO:0007669"/>
    <property type="project" value="TreeGrafter"/>
</dbReference>
<gene>
    <name evidence="4" type="ORF">CCH79_00011733</name>
</gene>
<dbReference type="PROSITE" id="PS51159">
    <property type="entry name" value="CBM21"/>
    <property type="match status" value="1"/>
</dbReference>
<dbReference type="AlphaFoldDB" id="A0A315VMV1"/>
<evidence type="ECO:0000313" key="4">
    <source>
        <dbReference type="EMBL" id="PWA24511.1"/>
    </source>
</evidence>
<feature type="compositionally biased region" description="Basic and acidic residues" evidence="1">
    <location>
        <begin position="972"/>
        <end position="986"/>
    </location>
</feature>
<keyword evidence="5" id="KW-1185">Reference proteome</keyword>